<feature type="chain" id="PRO_5025625980" evidence="7">
    <location>
        <begin position="20"/>
        <end position="409"/>
    </location>
</feature>
<protein>
    <submittedName>
        <fullName evidence="9">Acid protease</fullName>
    </submittedName>
</protein>
<evidence type="ECO:0000313" key="10">
    <source>
        <dbReference type="Proteomes" id="UP000799118"/>
    </source>
</evidence>
<dbReference type="PROSITE" id="PS00141">
    <property type="entry name" value="ASP_PROTEASE"/>
    <property type="match status" value="1"/>
</dbReference>
<dbReference type="EMBL" id="ML769387">
    <property type="protein sequence ID" value="KAE9409709.1"/>
    <property type="molecule type" value="Genomic_DNA"/>
</dbReference>
<dbReference type="CDD" id="cd05471">
    <property type="entry name" value="pepsin_like"/>
    <property type="match status" value="1"/>
</dbReference>
<keyword evidence="5 9" id="KW-0645">Protease</keyword>
<dbReference type="InterPro" id="IPR034164">
    <property type="entry name" value="Pepsin-like_dom"/>
</dbReference>
<dbReference type="InterPro" id="IPR033121">
    <property type="entry name" value="PEPTIDASE_A1"/>
</dbReference>
<feature type="region of interest" description="Disordered" evidence="6">
    <location>
        <begin position="149"/>
        <end position="184"/>
    </location>
</feature>
<dbReference type="GO" id="GO:0006508">
    <property type="term" value="P:proteolysis"/>
    <property type="evidence" value="ECO:0007669"/>
    <property type="project" value="UniProtKB-KW"/>
</dbReference>
<feature type="disulfide bond" evidence="4">
    <location>
        <begin position="332"/>
        <end position="366"/>
    </location>
</feature>
<evidence type="ECO:0000256" key="6">
    <source>
        <dbReference type="SAM" id="MobiDB-lite"/>
    </source>
</evidence>
<dbReference type="GO" id="GO:0004190">
    <property type="term" value="F:aspartic-type endopeptidase activity"/>
    <property type="evidence" value="ECO:0007669"/>
    <property type="project" value="UniProtKB-KW"/>
</dbReference>
<feature type="domain" description="Peptidase A1" evidence="8">
    <location>
        <begin position="112"/>
        <end position="406"/>
    </location>
</feature>
<dbReference type="InterPro" id="IPR001969">
    <property type="entry name" value="Aspartic_peptidase_AS"/>
</dbReference>
<evidence type="ECO:0000256" key="1">
    <source>
        <dbReference type="ARBA" id="ARBA00007447"/>
    </source>
</evidence>
<dbReference type="PROSITE" id="PS51767">
    <property type="entry name" value="PEPTIDASE_A1"/>
    <property type="match status" value="1"/>
</dbReference>
<dbReference type="InterPro" id="IPR021109">
    <property type="entry name" value="Peptidase_aspartic_dom_sf"/>
</dbReference>
<dbReference type="AlphaFoldDB" id="A0A6A4IGK4"/>
<feature type="active site" evidence="3">
    <location>
        <position position="295"/>
    </location>
</feature>
<evidence type="ECO:0000256" key="5">
    <source>
        <dbReference type="RuleBase" id="RU000454"/>
    </source>
</evidence>
<organism evidence="9 10">
    <name type="scientific">Gymnopus androsaceus JB14</name>
    <dbReference type="NCBI Taxonomy" id="1447944"/>
    <lineage>
        <taxon>Eukaryota</taxon>
        <taxon>Fungi</taxon>
        <taxon>Dikarya</taxon>
        <taxon>Basidiomycota</taxon>
        <taxon>Agaricomycotina</taxon>
        <taxon>Agaricomycetes</taxon>
        <taxon>Agaricomycetidae</taxon>
        <taxon>Agaricales</taxon>
        <taxon>Marasmiineae</taxon>
        <taxon>Omphalotaceae</taxon>
        <taxon>Gymnopus</taxon>
    </lineage>
</organism>
<evidence type="ECO:0000256" key="7">
    <source>
        <dbReference type="SAM" id="SignalP"/>
    </source>
</evidence>
<feature type="disulfide bond" evidence="4">
    <location>
        <begin position="143"/>
        <end position="148"/>
    </location>
</feature>
<evidence type="ECO:0000256" key="2">
    <source>
        <dbReference type="ARBA" id="ARBA00022750"/>
    </source>
</evidence>
<gene>
    <name evidence="9" type="ORF">BT96DRAFT_913214</name>
</gene>
<dbReference type="InterPro" id="IPR001461">
    <property type="entry name" value="Aspartic_peptidase_A1"/>
</dbReference>
<comment type="similarity">
    <text evidence="1 5">Belongs to the peptidase A1 family.</text>
</comment>
<dbReference type="PRINTS" id="PR00792">
    <property type="entry name" value="PEPSIN"/>
</dbReference>
<keyword evidence="5" id="KW-0378">Hydrolase</keyword>
<dbReference type="Pfam" id="PF00026">
    <property type="entry name" value="Asp"/>
    <property type="match status" value="1"/>
</dbReference>
<feature type="signal peptide" evidence="7">
    <location>
        <begin position="1"/>
        <end position="19"/>
    </location>
</feature>
<sequence length="409" mass="43215">MFCKASLIASVTLAMLAAASPLQQQRRGSIALPKRSSLTKADGTFDYEKAVFQGVATKNKHRQNLLNLQNNTGSLPEGMEIMPLASIPSTIQARLNKRQAEPLTDEDSNTEWAGTISIGTPAQKFLIDFDTGSSDLWIPSSTCTSSTCKKKSTYKSSSSSTSDKESGSFSIEYGDGSTVSGPNQKFSPVTTLSSSFADDPADGILGLAFPAISNLNANPFFVNADSQGAVSSNEFGFYLASEGSELYLGGANSDLYSGSIEFHDVDTSTGFWQITGASIASGSTTAVSDFETIIDSGTTIMYGPTDAVKEFYAKVSGSKLFDSSEGYYSFPCDNVPEVSFSWGGESFQVTADNFNLGTTSSGASTCVGALAAQDLGLGTNTWLLGDSWMMNVYTVFSFAKTAVGFAKLS</sequence>
<feature type="active site" evidence="3">
    <location>
        <position position="130"/>
    </location>
</feature>
<accession>A0A6A4IGK4</accession>
<evidence type="ECO:0000313" key="9">
    <source>
        <dbReference type="EMBL" id="KAE9409709.1"/>
    </source>
</evidence>
<evidence type="ECO:0000256" key="4">
    <source>
        <dbReference type="PIRSR" id="PIRSR601461-2"/>
    </source>
</evidence>
<name>A0A6A4IGK4_9AGAR</name>
<dbReference type="FunFam" id="2.40.70.10:FF:000008">
    <property type="entry name" value="Cathepsin D"/>
    <property type="match status" value="1"/>
</dbReference>
<dbReference type="OrthoDB" id="15189at2759"/>
<dbReference type="PANTHER" id="PTHR47966:SF51">
    <property type="entry name" value="BETA-SITE APP-CLEAVING ENZYME, ISOFORM A-RELATED"/>
    <property type="match status" value="1"/>
</dbReference>
<keyword evidence="7" id="KW-0732">Signal</keyword>
<reference evidence="9" key="1">
    <citation type="journal article" date="2019" name="Environ. Microbiol.">
        <title>Fungal ecological strategies reflected in gene transcription - a case study of two litter decomposers.</title>
        <authorList>
            <person name="Barbi F."/>
            <person name="Kohler A."/>
            <person name="Barry K."/>
            <person name="Baskaran P."/>
            <person name="Daum C."/>
            <person name="Fauchery L."/>
            <person name="Ihrmark K."/>
            <person name="Kuo A."/>
            <person name="LaButti K."/>
            <person name="Lipzen A."/>
            <person name="Morin E."/>
            <person name="Grigoriev I.V."/>
            <person name="Henrissat B."/>
            <person name="Lindahl B."/>
            <person name="Martin F."/>
        </authorList>
    </citation>
    <scope>NUCLEOTIDE SEQUENCE</scope>
    <source>
        <strain evidence="9">JB14</strain>
    </source>
</reference>
<dbReference type="PANTHER" id="PTHR47966">
    <property type="entry name" value="BETA-SITE APP-CLEAVING ENZYME, ISOFORM A-RELATED"/>
    <property type="match status" value="1"/>
</dbReference>
<dbReference type="SUPFAM" id="SSF50630">
    <property type="entry name" value="Acid proteases"/>
    <property type="match status" value="1"/>
</dbReference>
<proteinExistence type="inferred from homology"/>
<keyword evidence="2 5" id="KW-0064">Aspartyl protease</keyword>
<evidence type="ECO:0000256" key="3">
    <source>
        <dbReference type="PIRSR" id="PIRSR601461-1"/>
    </source>
</evidence>
<keyword evidence="10" id="KW-1185">Reference proteome</keyword>
<keyword evidence="4" id="KW-1015">Disulfide bond</keyword>
<evidence type="ECO:0000259" key="8">
    <source>
        <dbReference type="PROSITE" id="PS51767"/>
    </source>
</evidence>
<dbReference type="Gene3D" id="2.40.70.10">
    <property type="entry name" value="Acid Proteases"/>
    <property type="match status" value="2"/>
</dbReference>
<dbReference type="Proteomes" id="UP000799118">
    <property type="component" value="Unassembled WGS sequence"/>
</dbReference>